<evidence type="ECO:0000313" key="16">
    <source>
        <dbReference type="Proteomes" id="UP000006377"/>
    </source>
</evidence>
<evidence type="ECO:0000256" key="9">
    <source>
        <dbReference type="ARBA" id="ARBA00022842"/>
    </source>
</evidence>
<dbReference type="SFLD" id="SFLDS00003">
    <property type="entry name" value="Haloacid_Dehalogenase"/>
    <property type="match status" value="1"/>
</dbReference>
<dbReference type="AlphaFoldDB" id="A7HVY8"/>
<feature type="active site" description="Nucleophile" evidence="14">
    <location>
        <position position="84"/>
    </location>
</feature>
<dbReference type="EMBL" id="CP000774">
    <property type="protein sequence ID" value="ABS64071.1"/>
    <property type="molecule type" value="Genomic_DNA"/>
</dbReference>
<dbReference type="InterPro" id="IPR050582">
    <property type="entry name" value="HAD-like_SerB"/>
</dbReference>
<comment type="similarity">
    <text evidence="3">Belongs to the HAD-like hydrolase superfamily. SerB family.</text>
</comment>
<dbReference type="SFLD" id="SFLDG01137">
    <property type="entry name" value="C1.6.1:_Phosphoserine_Phosphat"/>
    <property type="match status" value="1"/>
</dbReference>
<evidence type="ECO:0000256" key="11">
    <source>
        <dbReference type="ARBA" id="ARBA00031693"/>
    </source>
</evidence>
<evidence type="ECO:0000256" key="4">
    <source>
        <dbReference type="ARBA" id="ARBA00012640"/>
    </source>
</evidence>
<dbReference type="InterPro" id="IPR023214">
    <property type="entry name" value="HAD_sf"/>
</dbReference>
<dbReference type="CDD" id="cd07500">
    <property type="entry name" value="HAD_PSP"/>
    <property type="match status" value="1"/>
</dbReference>
<dbReference type="Proteomes" id="UP000006377">
    <property type="component" value="Chromosome"/>
</dbReference>
<keyword evidence="6" id="KW-0028">Amino-acid biosynthesis</keyword>
<dbReference type="PANTHER" id="PTHR43344:SF2">
    <property type="entry name" value="PHOSPHOSERINE PHOSPHATASE"/>
    <property type="match status" value="1"/>
</dbReference>
<dbReference type="GO" id="GO:0036424">
    <property type="term" value="F:L-phosphoserine phosphatase activity"/>
    <property type="evidence" value="ECO:0007669"/>
    <property type="project" value="InterPro"/>
</dbReference>
<dbReference type="Pfam" id="PF12710">
    <property type="entry name" value="HAD"/>
    <property type="match status" value="1"/>
</dbReference>
<comment type="pathway">
    <text evidence="2">Amino-acid biosynthesis; L-serine biosynthesis; L-serine from 3-phospho-D-glycerate: step 3/3.</text>
</comment>
<comment type="catalytic activity">
    <reaction evidence="12">
        <text>O-phospho-L-serine + H2O = L-serine + phosphate</text>
        <dbReference type="Rhea" id="RHEA:21208"/>
        <dbReference type="ChEBI" id="CHEBI:15377"/>
        <dbReference type="ChEBI" id="CHEBI:33384"/>
        <dbReference type="ChEBI" id="CHEBI:43474"/>
        <dbReference type="ChEBI" id="CHEBI:57524"/>
        <dbReference type="EC" id="3.1.3.3"/>
    </reaction>
</comment>
<dbReference type="NCBIfam" id="TIGR01488">
    <property type="entry name" value="HAD-SF-IB"/>
    <property type="match status" value="1"/>
</dbReference>
<dbReference type="UniPathway" id="UPA00135">
    <property type="reaction ID" value="UER00198"/>
</dbReference>
<dbReference type="SFLD" id="SFLDF00029">
    <property type="entry name" value="phosphoserine_phosphatase"/>
    <property type="match status" value="1"/>
</dbReference>
<evidence type="ECO:0000256" key="3">
    <source>
        <dbReference type="ARBA" id="ARBA00009184"/>
    </source>
</evidence>
<dbReference type="InterPro" id="IPR036412">
    <property type="entry name" value="HAD-like_sf"/>
</dbReference>
<evidence type="ECO:0000256" key="12">
    <source>
        <dbReference type="ARBA" id="ARBA00048138"/>
    </source>
</evidence>
<gene>
    <name evidence="15" type="ordered locus">Plav_2462</name>
</gene>
<evidence type="ECO:0000256" key="14">
    <source>
        <dbReference type="PIRSR" id="PIRSR604469-1"/>
    </source>
</evidence>
<feature type="active site" description="Proton donor" evidence="14">
    <location>
        <position position="86"/>
    </location>
</feature>
<dbReference type="OrthoDB" id="9792539at2"/>
<keyword evidence="7" id="KW-0479">Metal-binding</keyword>
<dbReference type="GO" id="GO:0000287">
    <property type="term" value="F:magnesium ion binding"/>
    <property type="evidence" value="ECO:0007669"/>
    <property type="project" value="TreeGrafter"/>
</dbReference>
<proteinExistence type="inferred from homology"/>
<keyword evidence="10" id="KW-0718">Serine biosynthesis</keyword>
<dbReference type="RefSeq" id="WP_012111382.1">
    <property type="nucleotide sequence ID" value="NC_009719.1"/>
</dbReference>
<dbReference type="STRING" id="402881.Plav_2462"/>
<evidence type="ECO:0000256" key="5">
    <source>
        <dbReference type="ARBA" id="ARBA00015196"/>
    </source>
</evidence>
<dbReference type="InterPro" id="IPR004469">
    <property type="entry name" value="PSP"/>
</dbReference>
<dbReference type="Gene3D" id="3.40.50.1000">
    <property type="entry name" value="HAD superfamily/HAD-like"/>
    <property type="match status" value="1"/>
</dbReference>
<evidence type="ECO:0000256" key="10">
    <source>
        <dbReference type="ARBA" id="ARBA00023299"/>
    </source>
</evidence>
<dbReference type="SUPFAM" id="SSF56784">
    <property type="entry name" value="HAD-like"/>
    <property type="match status" value="1"/>
</dbReference>
<evidence type="ECO:0000313" key="15">
    <source>
        <dbReference type="EMBL" id="ABS64071.1"/>
    </source>
</evidence>
<dbReference type="GO" id="GO:0005737">
    <property type="term" value="C:cytoplasm"/>
    <property type="evidence" value="ECO:0007669"/>
    <property type="project" value="TreeGrafter"/>
</dbReference>
<keyword evidence="9" id="KW-0460">Magnesium</keyword>
<evidence type="ECO:0000256" key="2">
    <source>
        <dbReference type="ARBA" id="ARBA00005135"/>
    </source>
</evidence>
<evidence type="ECO:0000256" key="1">
    <source>
        <dbReference type="ARBA" id="ARBA00001946"/>
    </source>
</evidence>
<dbReference type="KEGG" id="pla:Plav_2462"/>
<dbReference type="GO" id="GO:0006564">
    <property type="term" value="P:L-serine biosynthetic process"/>
    <property type="evidence" value="ECO:0007669"/>
    <property type="project" value="UniProtKB-KW"/>
</dbReference>
<evidence type="ECO:0000256" key="13">
    <source>
        <dbReference type="ARBA" id="ARBA00048523"/>
    </source>
</evidence>
<evidence type="ECO:0000256" key="7">
    <source>
        <dbReference type="ARBA" id="ARBA00022723"/>
    </source>
</evidence>
<keyword evidence="16" id="KW-1185">Reference proteome</keyword>
<reference evidence="15 16" key="1">
    <citation type="journal article" date="2011" name="Stand. Genomic Sci.">
        <title>Complete genome sequence of Parvibaculum lavamentivorans type strain (DS-1(T)).</title>
        <authorList>
            <person name="Schleheck D."/>
            <person name="Weiss M."/>
            <person name="Pitluck S."/>
            <person name="Bruce D."/>
            <person name="Land M.L."/>
            <person name="Han S."/>
            <person name="Saunders E."/>
            <person name="Tapia R."/>
            <person name="Detter C."/>
            <person name="Brettin T."/>
            <person name="Han J."/>
            <person name="Woyke T."/>
            <person name="Goodwin L."/>
            <person name="Pennacchio L."/>
            <person name="Nolan M."/>
            <person name="Cook A.M."/>
            <person name="Kjelleberg S."/>
            <person name="Thomas T."/>
        </authorList>
    </citation>
    <scope>NUCLEOTIDE SEQUENCE [LARGE SCALE GENOMIC DNA]</scope>
    <source>
        <strain evidence="16">DS-1 / DSM 13023 / NCIMB 13966</strain>
    </source>
</reference>
<comment type="cofactor">
    <cofactor evidence="1">
        <name>Mg(2+)</name>
        <dbReference type="ChEBI" id="CHEBI:18420"/>
    </cofactor>
</comment>
<dbReference type="HOGENOM" id="CLU_036368_4_2_5"/>
<sequence length="296" mass="31378">MKHVLTLIGNKATPLASAHIEKALAALPAPGKPDWLAPDSACDIPFEGDTAKAEAEVRAALAGIAVDLSAQPADGRKKRLLVADMDSTIIQQECIDELAAELGIKTQIAEITERAMRGEIEFEPALRERVGLLKGLPLDALEKVYRDRITETPGARALTGTMRVHGHACALVSGGFTFFTERVAHAVGFNTNQANRLIFVDGKLTGGVAEPILGREAKIAALVRLRDELGLAHEETLAVGDGANDLGMIGEAGLGVAFHAKPVVAEAADARIDHGDLTALLYLQGYRESEITEGRA</sequence>
<dbReference type="SFLD" id="SFLDG01136">
    <property type="entry name" value="C1.6:_Phosphoserine_Phosphatas"/>
    <property type="match status" value="1"/>
</dbReference>
<accession>A7HVY8</accession>
<keyword evidence="8 15" id="KW-0378">Hydrolase</keyword>
<dbReference type="NCBIfam" id="TIGR00338">
    <property type="entry name" value="serB"/>
    <property type="match status" value="1"/>
</dbReference>
<evidence type="ECO:0000256" key="8">
    <source>
        <dbReference type="ARBA" id="ARBA00022801"/>
    </source>
</evidence>
<dbReference type="eggNOG" id="COG0560">
    <property type="taxonomic scope" value="Bacteria"/>
</dbReference>
<evidence type="ECO:0000256" key="6">
    <source>
        <dbReference type="ARBA" id="ARBA00022605"/>
    </source>
</evidence>
<dbReference type="PANTHER" id="PTHR43344">
    <property type="entry name" value="PHOSPHOSERINE PHOSPHATASE"/>
    <property type="match status" value="1"/>
</dbReference>
<comment type="catalytic activity">
    <reaction evidence="13">
        <text>O-phospho-D-serine + H2O = D-serine + phosphate</text>
        <dbReference type="Rhea" id="RHEA:24873"/>
        <dbReference type="ChEBI" id="CHEBI:15377"/>
        <dbReference type="ChEBI" id="CHEBI:35247"/>
        <dbReference type="ChEBI" id="CHEBI:43474"/>
        <dbReference type="ChEBI" id="CHEBI:58680"/>
        <dbReference type="EC" id="3.1.3.3"/>
    </reaction>
</comment>
<organism evidence="15 16">
    <name type="scientific">Parvibaculum lavamentivorans (strain DS-1 / DSM 13023 / NCIMB 13966)</name>
    <dbReference type="NCBI Taxonomy" id="402881"/>
    <lineage>
        <taxon>Bacteria</taxon>
        <taxon>Pseudomonadati</taxon>
        <taxon>Pseudomonadota</taxon>
        <taxon>Alphaproteobacteria</taxon>
        <taxon>Hyphomicrobiales</taxon>
        <taxon>Parvibaculaceae</taxon>
        <taxon>Parvibaculum</taxon>
    </lineage>
</organism>
<name>A7HVY8_PARL1</name>
<protein>
    <recommendedName>
        <fullName evidence="5">Phosphoserine phosphatase</fullName>
        <ecNumber evidence="4">3.1.3.3</ecNumber>
    </recommendedName>
    <alternativeName>
        <fullName evidence="11">O-phosphoserine phosphohydrolase</fullName>
    </alternativeName>
</protein>
<dbReference type="EC" id="3.1.3.3" evidence="4"/>